<sequence length="332" mass="36218">MKRVLAIALVVIAAVGQTLAQQKPQHTQYVLNNYLTNPAVGGIESYADLRSSFRSQWVGIEGAPQTFYTTIHAPLGKQSSGSPKARKPNTYGFSKRSSYKKTMPHHGVGAVIQVDKAGLLKASTLNGSYSYHLPLTNYFTLSSGISAGLTQYSVNTVEANPNDPNDPYLTTTAKLNSTKLDLGLGMWLYTPDFYIGISGAQLVKSGSDIQGDEPNLSLQPHFYTTAGLRFQPSEDLALVPSVMVKATTTSAPAIDVNLRALYNQQVWGGVTYRHTDSWAAMAGVNLNYLLDLSYAYEMATSNLKQATVGTHEVVLGIKLNNRRKVICPQFMW</sequence>
<comment type="caution">
    <text evidence="2">The sequence shown here is derived from an EMBL/GenBank/DDBJ whole genome shotgun (WGS) entry which is preliminary data.</text>
</comment>
<organism evidence="2 3">
    <name type="scientific">Pontibacter cellulosilyticus</name>
    <dbReference type="NCBI Taxonomy" id="1720253"/>
    <lineage>
        <taxon>Bacteria</taxon>
        <taxon>Pseudomonadati</taxon>
        <taxon>Bacteroidota</taxon>
        <taxon>Cytophagia</taxon>
        <taxon>Cytophagales</taxon>
        <taxon>Hymenobacteraceae</taxon>
        <taxon>Pontibacter</taxon>
    </lineage>
</organism>
<accession>A0A923N8M3</accession>
<dbReference type="AlphaFoldDB" id="A0A923N8M3"/>
<evidence type="ECO:0000313" key="2">
    <source>
        <dbReference type="EMBL" id="MBC5993406.1"/>
    </source>
</evidence>
<evidence type="ECO:0000313" key="3">
    <source>
        <dbReference type="Proteomes" id="UP000603640"/>
    </source>
</evidence>
<reference evidence="2" key="1">
    <citation type="submission" date="2020-08" db="EMBL/GenBank/DDBJ databases">
        <title>Pontibacter sp. SD6 16S ribosomal RNA gene Genome sequencing and assembly.</title>
        <authorList>
            <person name="Kang M."/>
        </authorList>
    </citation>
    <scope>NUCLEOTIDE SEQUENCE</scope>
    <source>
        <strain evidence="2">SD6</strain>
    </source>
</reference>
<dbReference type="Pfam" id="PF11751">
    <property type="entry name" value="PorP_SprF"/>
    <property type="match status" value="1"/>
</dbReference>
<dbReference type="Proteomes" id="UP000603640">
    <property type="component" value="Unassembled WGS sequence"/>
</dbReference>
<feature type="signal peptide" evidence="1">
    <location>
        <begin position="1"/>
        <end position="20"/>
    </location>
</feature>
<keyword evidence="1" id="KW-0732">Signal</keyword>
<feature type="chain" id="PRO_5036742711" evidence="1">
    <location>
        <begin position="21"/>
        <end position="332"/>
    </location>
</feature>
<evidence type="ECO:0000256" key="1">
    <source>
        <dbReference type="SAM" id="SignalP"/>
    </source>
</evidence>
<dbReference type="RefSeq" id="WP_187067437.1">
    <property type="nucleotide sequence ID" value="NZ_JACRVF010000003.1"/>
</dbReference>
<dbReference type="EMBL" id="JACRVF010000003">
    <property type="protein sequence ID" value="MBC5993406.1"/>
    <property type="molecule type" value="Genomic_DNA"/>
</dbReference>
<gene>
    <name evidence="2" type="ORF">H8S84_11215</name>
</gene>
<dbReference type="NCBIfam" id="TIGR03519">
    <property type="entry name" value="T9SS_PorP_fam"/>
    <property type="match status" value="1"/>
</dbReference>
<proteinExistence type="predicted"/>
<name>A0A923N8M3_9BACT</name>
<dbReference type="InterPro" id="IPR019861">
    <property type="entry name" value="PorP/SprF_Bacteroidetes"/>
</dbReference>
<protein>
    <submittedName>
        <fullName evidence="2">Type IX secretion system membrane protein PorP/SprF</fullName>
    </submittedName>
</protein>
<keyword evidence="3" id="KW-1185">Reference proteome</keyword>